<dbReference type="Gene3D" id="1.10.510.10">
    <property type="entry name" value="Transferase(Phosphotransferase) domain 1"/>
    <property type="match status" value="1"/>
</dbReference>
<dbReference type="FunFam" id="1.10.510.10:FF:000142">
    <property type="entry name" value="Octicosapeptide/phox/Bem1p domain kinase superfamily protein"/>
    <property type="match status" value="1"/>
</dbReference>
<dbReference type="Pfam" id="PF00564">
    <property type="entry name" value="PB1"/>
    <property type="match status" value="1"/>
</dbReference>
<sequence length="1668" mass="183579">MEQPRFNEQLHCNAMERRNEEVHPGSQSVMQSYLDSMYANTYTSPSEHSSTSDVKSVQNYSIQTGEEFAFEFIRDRVNLKNPVFSNVGDSNSTFNGRELNDVLGISHSGFGNCSGVSVLSTVEKGSAEFNRQRTWLHGDQSKYGSARPTARTPLNQENGQFGRGYASYGGSKRRSSMMMKCLCSFGGRILPRPRDGKLRYVGGKTHLIRLRKDISWLELSQKAVFIYNLVHVLKYQLPGEELDALVSVTTDEDLQNMMEEYNLIEDREPPERLRIFLFSEDDWEDAQNALRSISNNSEVQYVVAINGIDLGSINNSTALGVSFSANDVSEFESKPIIRESSSVAVQAIGVRNTPLTNKSDTLLSTQSLQQVSTMSSNAFETGQLPNGDQMTQAAEFSYKHPVHQMTVDVRITPVTNKSDTSLATQSSQQVLITSSISHETDQHTNGGQMTHDAEICRQYPVQQMTVGVRNAPLTNKSDTSLVTQSSQQVLRTSSVARETDQLTNGGQMTRAAEVSRQYPVQQTTLDVWNTPLTNKSDTSLGTQSSQQILTMSSNAYETSPLTNGDQNTQTAETSRQYPVQQMTVGVRNAPLTNKSDTSLVTQSSQQVLRTSSIASETDQLTNGGQITQAAEVSRQYPVQQMALDVRNTPLTNNSDTLLATQSSQKVLRTSSIAHETGPLTSSDQMTSSIAHETGPQTNDDQMTQAAVVNCQCPVHQMTVGVRNTPLTNKSDTSLANQSSQQVLRTSSIAHETGPLTSGDQMTSSIAHETGPLTNGDQMMQAAEVSRQYPPVHQMTVGVRDAPSTNKSDTSLATQSSQQVLGSSSNAYETNSLTNGGQMTQAAEISRQYPVHLGLHPSHNPVVGETPISMAPHLLKNQPGILNKDYPPSGVHIQTSEVSSAQVKTIGDNNSGKQGSDQGNVLSLETPSPCLSVGVTMPEEHLPSFPSTQKVQHQDCEEGSLSSSSCVPNYVNSYSNAIDLTCLHPSPVPKRVYCSERTPREQVEVLNQSSKSDDTHSSHFHVSGLLSDIKPVGPVTESGDNLHDGNLLDAVKKPTISPTPFPADDHTVDNGFANDQMNKPLLDTNSEMKLNLSEHMDPELKHVLASNEGVKEVETKDNHIKPFCDETETKNGKSDLPAVHHVSSVERLDVIASSLPEIDWGEAYRKESNDSHVVQELPVSVAGNITEVVSQDFPANVTNQVEGDILIDIDDRFPREMLSDMYSKAILEEDPSILHPPSTDGIGYSVNMENHEPKSWSYFGKLAQEGLDNVSPIDKDHLGFSHHVTPQTTDRVPVDCENSHLNFGEENQDLHRRIETETHVLNSNYDQSQLSDTGSVQFDGRMENQRAPESEYEDGKYESKNCNRSPHDSSLGEIAINTVQVIKNDDLEELRELGSGTFGTVYHGKWRGTDVAIKRIKKSCFRGSISEQERLTLEFWQEADILSKLHHPNVVALYGVVQDGPGGTMATVTEFMVDGALKHVLLRKDKYLDHRKKLIIAMDAAFGMEYLHSKNIVHFDLKCDNLLVNLKDPLRPICKVGDFGLSKIKRNTLVTGGVRGTLPWMAPELLNGNSNKVSEKVDVFSFGIVLWEILTGEEPYANMHYGGIIGGIVNNTLRPAIPSYCDLEWKTLMEECWAPNPVARPSFTQIASRLRIMSAAATETKPQGNKPSK</sequence>
<feature type="compositionally biased region" description="Polar residues" evidence="11">
    <location>
        <begin position="802"/>
        <end position="830"/>
    </location>
</feature>
<evidence type="ECO:0000313" key="15">
    <source>
        <dbReference type="Proteomes" id="UP000002051"/>
    </source>
</evidence>
<protein>
    <submittedName>
        <fullName evidence="13">Octicosapeptide/phox/Bem1p domain kinase superfamily protein</fullName>
    </submittedName>
</protein>
<keyword evidence="2" id="KW-0963">Cytoplasm</keyword>
<evidence type="ECO:0000256" key="8">
    <source>
        <dbReference type="ARBA" id="ARBA00022840"/>
    </source>
</evidence>
<keyword evidence="9" id="KW-0927">Auxin signaling pathway</keyword>
<accession>A0A072TQM8</accession>
<evidence type="ECO:0000256" key="11">
    <source>
        <dbReference type="SAM" id="MobiDB-lite"/>
    </source>
</evidence>
<dbReference type="STRING" id="3880.A0A072TQM8"/>
<dbReference type="InterPro" id="IPR000719">
    <property type="entry name" value="Prot_kinase_dom"/>
</dbReference>
<dbReference type="GO" id="GO:0005737">
    <property type="term" value="C:cytoplasm"/>
    <property type="evidence" value="ECO:0000318"/>
    <property type="project" value="GO_Central"/>
</dbReference>
<dbReference type="PaxDb" id="3880-AES83799"/>
<evidence type="ECO:0000256" key="5">
    <source>
        <dbReference type="ARBA" id="ARBA00022679"/>
    </source>
</evidence>
<dbReference type="GO" id="GO:0007165">
    <property type="term" value="P:signal transduction"/>
    <property type="evidence" value="ECO:0000318"/>
    <property type="project" value="GO_Central"/>
</dbReference>
<keyword evidence="8 10" id="KW-0067">ATP-binding</keyword>
<dbReference type="SUPFAM" id="SSF56112">
    <property type="entry name" value="Protein kinase-like (PK-like)"/>
    <property type="match status" value="1"/>
</dbReference>
<evidence type="ECO:0000256" key="9">
    <source>
        <dbReference type="ARBA" id="ARBA00023294"/>
    </source>
</evidence>
<keyword evidence="4" id="KW-0597">Phosphoprotein</keyword>
<organism evidence="13 15">
    <name type="scientific">Medicago truncatula</name>
    <name type="common">Barrel medic</name>
    <name type="synonym">Medicago tribuloides</name>
    <dbReference type="NCBI Taxonomy" id="3880"/>
    <lineage>
        <taxon>Eukaryota</taxon>
        <taxon>Viridiplantae</taxon>
        <taxon>Streptophyta</taxon>
        <taxon>Embryophyta</taxon>
        <taxon>Tracheophyta</taxon>
        <taxon>Spermatophyta</taxon>
        <taxon>Magnoliopsida</taxon>
        <taxon>eudicotyledons</taxon>
        <taxon>Gunneridae</taxon>
        <taxon>Pentapetalae</taxon>
        <taxon>rosids</taxon>
        <taxon>fabids</taxon>
        <taxon>Fabales</taxon>
        <taxon>Fabaceae</taxon>
        <taxon>Papilionoideae</taxon>
        <taxon>50 kb inversion clade</taxon>
        <taxon>NPAAA clade</taxon>
        <taxon>Hologalegina</taxon>
        <taxon>IRL clade</taxon>
        <taxon>Trifolieae</taxon>
        <taxon>Medicago</taxon>
    </lineage>
</organism>
<dbReference type="SMART" id="SM00666">
    <property type="entry name" value="PB1"/>
    <property type="match status" value="1"/>
</dbReference>
<gene>
    <name evidence="14" type="primary">25502340</name>
    <name evidence="13" type="ordered locus">MTR_8g442400</name>
</gene>
<evidence type="ECO:0000256" key="4">
    <source>
        <dbReference type="ARBA" id="ARBA00022553"/>
    </source>
</evidence>
<dbReference type="GO" id="GO:0010928">
    <property type="term" value="P:regulation of auxin mediated signaling pathway"/>
    <property type="evidence" value="ECO:0007669"/>
    <property type="project" value="UniProtKB-ARBA"/>
</dbReference>
<dbReference type="InterPro" id="IPR017441">
    <property type="entry name" value="Protein_kinase_ATP_BS"/>
</dbReference>
<dbReference type="InterPro" id="IPR050167">
    <property type="entry name" value="Ser_Thr_protein_kinase"/>
</dbReference>
<keyword evidence="5" id="KW-0808">Transferase</keyword>
<dbReference type="InterPro" id="IPR000270">
    <property type="entry name" value="PB1_dom"/>
</dbReference>
<dbReference type="SMART" id="SM00220">
    <property type="entry name" value="S_TKc"/>
    <property type="match status" value="1"/>
</dbReference>
<evidence type="ECO:0000259" key="12">
    <source>
        <dbReference type="PROSITE" id="PS50011"/>
    </source>
</evidence>
<dbReference type="EMBL" id="CM001224">
    <property type="protein sequence ID" value="KEH19158.1"/>
    <property type="molecule type" value="Genomic_DNA"/>
</dbReference>
<dbReference type="OrthoDB" id="4062651at2759"/>
<evidence type="ECO:0000256" key="1">
    <source>
        <dbReference type="ARBA" id="ARBA00004496"/>
    </source>
</evidence>
<dbReference type="FunFam" id="3.30.200.20:FF:000081">
    <property type="entry name" value="Octicosapeptide/phox/Bem1p domain kinase superfamily protein"/>
    <property type="match status" value="1"/>
</dbReference>
<evidence type="ECO:0000313" key="13">
    <source>
        <dbReference type="EMBL" id="KEH19158.1"/>
    </source>
</evidence>
<feature type="region of interest" description="Disordered" evidence="11">
    <location>
        <begin position="798"/>
        <end position="830"/>
    </location>
</feature>
<dbReference type="EnsemblPlants" id="KEH19158">
    <property type="protein sequence ID" value="KEH19158"/>
    <property type="gene ID" value="MTR_8g442400"/>
</dbReference>
<keyword evidence="15" id="KW-1185">Reference proteome</keyword>
<evidence type="ECO:0000313" key="14">
    <source>
        <dbReference type="EnsemblPlants" id="KEH19158"/>
    </source>
</evidence>
<dbReference type="CDD" id="cd06410">
    <property type="entry name" value="PB1_UP2"/>
    <property type="match status" value="1"/>
</dbReference>
<dbReference type="Gene3D" id="3.30.200.20">
    <property type="entry name" value="Phosphorylase Kinase, domain 1"/>
    <property type="match status" value="1"/>
</dbReference>
<dbReference type="KEGG" id="mtr:25502340"/>
<evidence type="ECO:0000256" key="6">
    <source>
        <dbReference type="ARBA" id="ARBA00022741"/>
    </source>
</evidence>
<dbReference type="PRINTS" id="PR00109">
    <property type="entry name" value="TYRKINASE"/>
</dbReference>
<feature type="region of interest" description="Disordered" evidence="11">
    <location>
        <begin position="672"/>
        <end position="699"/>
    </location>
</feature>
<dbReference type="GO" id="GO:0005524">
    <property type="term" value="F:ATP binding"/>
    <property type="evidence" value="ECO:0007669"/>
    <property type="project" value="UniProtKB-UniRule"/>
</dbReference>
<dbReference type="InterPro" id="IPR011009">
    <property type="entry name" value="Kinase-like_dom_sf"/>
</dbReference>
<dbReference type="GO" id="GO:0009734">
    <property type="term" value="P:auxin-activated signaling pathway"/>
    <property type="evidence" value="ECO:0007669"/>
    <property type="project" value="UniProtKB-KW"/>
</dbReference>
<evidence type="ECO:0000256" key="10">
    <source>
        <dbReference type="PROSITE-ProRule" id="PRU10141"/>
    </source>
</evidence>
<keyword evidence="3" id="KW-0723">Serine/threonine-protein kinase</keyword>
<evidence type="ECO:0000256" key="2">
    <source>
        <dbReference type="ARBA" id="ARBA00022490"/>
    </source>
</evidence>
<feature type="compositionally biased region" description="Basic and acidic residues" evidence="11">
    <location>
        <begin position="1343"/>
        <end position="1366"/>
    </location>
</feature>
<dbReference type="HOGENOM" id="CLU_003108_0_1_1"/>
<reference evidence="14" key="3">
    <citation type="submission" date="2015-04" db="UniProtKB">
        <authorList>
            <consortium name="EnsemblPlants"/>
        </authorList>
    </citation>
    <scope>IDENTIFICATION</scope>
    <source>
        <strain evidence="14">cv. Jemalong A17</strain>
    </source>
</reference>
<dbReference type="PROSITE" id="PS00108">
    <property type="entry name" value="PROTEIN_KINASE_ST"/>
    <property type="match status" value="1"/>
</dbReference>
<dbReference type="PROSITE" id="PS50011">
    <property type="entry name" value="PROTEIN_KINASE_DOM"/>
    <property type="match status" value="1"/>
</dbReference>
<dbReference type="Pfam" id="PF07714">
    <property type="entry name" value="PK_Tyr_Ser-Thr"/>
    <property type="match status" value="1"/>
</dbReference>
<feature type="region of interest" description="Disordered" evidence="11">
    <location>
        <begin position="139"/>
        <end position="158"/>
    </location>
</feature>
<dbReference type="InterPro" id="IPR001245">
    <property type="entry name" value="Ser-Thr/Tyr_kinase_cat_dom"/>
</dbReference>
<dbReference type="Gene3D" id="3.10.20.90">
    <property type="entry name" value="Phosphatidylinositol 3-kinase Catalytic Subunit, Chain A, domain 1"/>
    <property type="match status" value="1"/>
</dbReference>
<dbReference type="PANTHER" id="PTHR23257:SF957">
    <property type="entry name" value="F3O9.7 PROTEIN-RELATED"/>
    <property type="match status" value="1"/>
</dbReference>
<dbReference type="CDD" id="cd13999">
    <property type="entry name" value="STKc_MAP3K-like"/>
    <property type="match status" value="1"/>
</dbReference>
<evidence type="ECO:0000256" key="3">
    <source>
        <dbReference type="ARBA" id="ARBA00022527"/>
    </source>
</evidence>
<evidence type="ECO:0000256" key="7">
    <source>
        <dbReference type="ARBA" id="ARBA00022777"/>
    </source>
</evidence>
<reference evidence="13 15" key="2">
    <citation type="journal article" date="2014" name="BMC Genomics">
        <title>An improved genome release (version Mt4.0) for the model legume Medicago truncatula.</title>
        <authorList>
            <person name="Tang H."/>
            <person name="Krishnakumar V."/>
            <person name="Bidwell S."/>
            <person name="Rosen B."/>
            <person name="Chan A."/>
            <person name="Zhou S."/>
            <person name="Gentzbittel L."/>
            <person name="Childs K.L."/>
            <person name="Yandell M."/>
            <person name="Gundlach H."/>
            <person name="Mayer K.F."/>
            <person name="Schwartz D.C."/>
            <person name="Town C.D."/>
        </authorList>
    </citation>
    <scope>GENOME REANNOTATION</scope>
    <source>
        <strain evidence="13">A17</strain>
        <strain evidence="14 15">cv. Jemalong A17</strain>
    </source>
</reference>
<reference evidence="13 15" key="1">
    <citation type="journal article" date="2011" name="Nature">
        <title>The Medicago genome provides insight into the evolution of rhizobial symbioses.</title>
        <authorList>
            <person name="Young N.D."/>
            <person name="Debelle F."/>
            <person name="Oldroyd G.E."/>
            <person name="Geurts R."/>
            <person name="Cannon S.B."/>
            <person name="Udvardi M.K."/>
            <person name="Benedito V.A."/>
            <person name="Mayer K.F."/>
            <person name="Gouzy J."/>
            <person name="Schoof H."/>
            <person name="Van de Peer Y."/>
            <person name="Proost S."/>
            <person name="Cook D.R."/>
            <person name="Meyers B.C."/>
            <person name="Spannagl M."/>
            <person name="Cheung F."/>
            <person name="De Mita S."/>
            <person name="Krishnakumar V."/>
            <person name="Gundlach H."/>
            <person name="Zhou S."/>
            <person name="Mudge J."/>
            <person name="Bharti A.K."/>
            <person name="Murray J.D."/>
            <person name="Naoumkina M.A."/>
            <person name="Rosen B."/>
            <person name="Silverstein K.A."/>
            <person name="Tang H."/>
            <person name="Rombauts S."/>
            <person name="Zhao P.X."/>
            <person name="Zhou P."/>
            <person name="Barbe V."/>
            <person name="Bardou P."/>
            <person name="Bechner M."/>
            <person name="Bellec A."/>
            <person name="Berger A."/>
            <person name="Berges H."/>
            <person name="Bidwell S."/>
            <person name="Bisseling T."/>
            <person name="Choisne N."/>
            <person name="Couloux A."/>
            <person name="Denny R."/>
            <person name="Deshpande S."/>
            <person name="Dai X."/>
            <person name="Doyle J.J."/>
            <person name="Dudez A.M."/>
            <person name="Farmer A.D."/>
            <person name="Fouteau S."/>
            <person name="Franken C."/>
            <person name="Gibelin C."/>
            <person name="Gish J."/>
            <person name="Goldstein S."/>
            <person name="Gonzalez A.J."/>
            <person name="Green P.J."/>
            <person name="Hallab A."/>
            <person name="Hartog M."/>
            <person name="Hua A."/>
            <person name="Humphray S.J."/>
            <person name="Jeong D.H."/>
            <person name="Jing Y."/>
            <person name="Jocker A."/>
            <person name="Kenton S.M."/>
            <person name="Kim D.J."/>
            <person name="Klee K."/>
            <person name="Lai H."/>
            <person name="Lang C."/>
            <person name="Lin S."/>
            <person name="Macmil S.L."/>
            <person name="Magdelenat G."/>
            <person name="Matthews L."/>
            <person name="McCorrison J."/>
            <person name="Monaghan E.L."/>
            <person name="Mun J.H."/>
            <person name="Najar F.Z."/>
            <person name="Nicholson C."/>
            <person name="Noirot C."/>
            <person name="O'Bleness M."/>
            <person name="Paule C.R."/>
            <person name="Poulain J."/>
            <person name="Prion F."/>
            <person name="Qin B."/>
            <person name="Qu C."/>
            <person name="Retzel E.F."/>
            <person name="Riddle C."/>
            <person name="Sallet E."/>
            <person name="Samain S."/>
            <person name="Samson N."/>
            <person name="Sanders I."/>
            <person name="Saurat O."/>
            <person name="Scarpelli C."/>
            <person name="Schiex T."/>
            <person name="Segurens B."/>
            <person name="Severin A.J."/>
            <person name="Sherrier D.J."/>
            <person name="Shi R."/>
            <person name="Sims S."/>
            <person name="Singer S.R."/>
            <person name="Sinharoy S."/>
            <person name="Sterck L."/>
            <person name="Viollet A."/>
            <person name="Wang B.B."/>
            <person name="Wang K."/>
            <person name="Wang M."/>
            <person name="Wang X."/>
            <person name="Warfsmann J."/>
            <person name="Weissenbach J."/>
            <person name="White D.D."/>
            <person name="White J.D."/>
            <person name="Wiley G.B."/>
            <person name="Wincker P."/>
            <person name="Xing Y."/>
            <person name="Yang L."/>
            <person name="Yao Z."/>
            <person name="Ying F."/>
            <person name="Zhai J."/>
            <person name="Zhou L."/>
            <person name="Zuber A."/>
            <person name="Denarie J."/>
            <person name="Dixon R.A."/>
            <person name="May G.D."/>
            <person name="Schwartz D.C."/>
            <person name="Rogers J."/>
            <person name="Quetier F."/>
            <person name="Town C.D."/>
            <person name="Roe B.A."/>
        </authorList>
    </citation>
    <scope>NUCLEOTIDE SEQUENCE [LARGE SCALE GENOMIC DNA]</scope>
    <source>
        <strain evidence="13">A17</strain>
        <strain evidence="14 15">cv. Jemalong A17</strain>
    </source>
</reference>
<keyword evidence="7 13" id="KW-0418">Kinase</keyword>
<dbReference type="GO" id="GO:0004672">
    <property type="term" value="F:protein kinase activity"/>
    <property type="evidence" value="ECO:0000318"/>
    <property type="project" value="GO_Central"/>
</dbReference>
<feature type="binding site" evidence="10">
    <location>
        <position position="1417"/>
    </location>
    <ligand>
        <name>ATP</name>
        <dbReference type="ChEBI" id="CHEBI:30616"/>
    </ligand>
</feature>
<dbReference type="FunFam" id="3.10.20.90:FF:000058">
    <property type="entry name" value="Octicosapeptide/phox/Bem1p domain kinase superfamily protein"/>
    <property type="match status" value="1"/>
</dbReference>
<dbReference type="InterPro" id="IPR008271">
    <property type="entry name" value="Ser/Thr_kinase_AS"/>
</dbReference>
<proteinExistence type="predicted"/>
<comment type="subcellular location">
    <subcellularLocation>
        <location evidence="1">Cytoplasm</location>
    </subcellularLocation>
</comment>
<feature type="region of interest" description="Disordered" evidence="11">
    <location>
        <begin position="1343"/>
        <end position="1368"/>
    </location>
</feature>
<dbReference type="GO" id="GO:0004674">
    <property type="term" value="F:protein serine/threonine kinase activity"/>
    <property type="evidence" value="ECO:0007669"/>
    <property type="project" value="UniProtKB-KW"/>
</dbReference>
<dbReference type="Proteomes" id="UP000002051">
    <property type="component" value="Chromosome 8"/>
</dbReference>
<keyword evidence="6 10" id="KW-0547">Nucleotide-binding</keyword>
<dbReference type="SUPFAM" id="SSF54277">
    <property type="entry name" value="CAD &amp; PB1 domains"/>
    <property type="match status" value="1"/>
</dbReference>
<dbReference type="PROSITE" id="PS00107">
    <property type="entry name" value="PROTEIN_KINASE_ATP"/>
    <property type="match status" value="1"/>
</dbReference>
<feature type="region of interest" description="Disordered" evidence="11">
    <location>
        <begin position="724"/>
        <end position="774"/>
    </location>
</feature>
<dbReference type="eggNOG" id="KOG0192">
    <property type="taxonomic scope" value="Eukaryota"/>
</dbReference>
<dbReference type="PANTHER" id="PTHR23257">
    <property type="entry name" value="SERINE-THREONINE PROTEIN KINASE"/>
    <property type="match status" value="1"/>
</dbReference>
<feature type="domain" description="Protein kinase" evidence="12">
    <location>
        <begin position="1386"/>
        <end position="1651"/>
    </location>
</feature>
<name>A0A072TQM8_MEDTR</name>